<accession>A0A0M6ZTK3</accession>
<keyword evidence="1 2" id="KW-0238">DNA-binding</keyword>
<feature type="domain" description="HTH tetR-type" evidence="3">
    <location>
        <begin position="6"/>
        <end position="66"/>
    </location>
</feature>
<dbReference type="InterPro" id="IPR001647">
    <property type="entry name" value="HTH_TetR"/>
</dbReference>
<dbReference type="RefSeq" id="WP_055114726.1">
    <property type="nucleotide sequence ID" value="NZ_CXWA01000002.1"/>
</dbReference>
<dbReference type="PROSITE" id="PS50977">
    <property type="entry name" value="HTH_TETR_2"/>
    <property type="match status" value="1"/>
</dbReference>
<name>A0A0M6ZTK3_9HYPH</name>
<dbReference type="Proteomes" id="UP000049983">
    <property type="component" value="Unassembled WGS sequence"/>
</dbReference>
<sequence length="186" mass="21171">MSSRKRFAKKDWLDLALSCLAQEGGSGLTVEALCNAAARTRGSFYHHFADHDVFLKELFSEWKQRNTLDVADAIMQQPHDKRAKTLSDVANMLDQDLERAVRQFSQSNSIARRIVQDVDRIRTEFVVGLYRDAGLEDSLAREIAQLEYAAYVGSQIVWPDMNAQDRIRLDQRFASMVAKAFRRGAS</sequence>
<dbReference type="Gene3D" id="1.10.357.10">
    <property type="entry name" value="Tetracycline Repressor, domain 2"/>
    <property type="match status" value="1"/>
</dbReference>
<feature type="DNA-binding region" description="H-T-H motif" evidence="2">
    <location>
        <begin position="29"/>
        <end position="48"/>
    </location>
</feature>
<dbReference type="Pfam" id="PF00440">
    <property type="entry name" value="TetR_N"/>
    <property type="match status" value="1"/>
</dbReference>
<dbReference type="GeneID" id="97668406"/>
<dbReference type="OrthoDB" id="3218408at2"/>
<evidence type="ECO:0000313" key="5">
    <source>
        <dbReference type="Proteomes" id="UP000049983"/>
    </source>
</evidence>
<keyword evidence="5" id="KW-1185">Reference proteome</keyword>
<evidence type="ECO:0000313" key="4">
    <source>
        <dbReference type="EMBL" id="CTQ66109.1"/>
    </source>
</evidence>
<dbReference type="InterPro" id="IPR009057">
    <property type="entry name" value="Homeodomain-like_sf"/>
</dbReference>
<dbReference type="EMBL" id="CXWC01000002">
    <property type="protein sequence ID" value="CTQ66109.1"/>
    <property type="molecule type" value="Genomic_DNA"/>
</dbReference>
<gene>
    <name evidence="4" type="ORF">LA5096_00970</name>
</gene>
<organism evidence="4 5">
    <name type="scientific">Roseibium album</name>
    <dbReference type="NCBI Taxonomy" id="311410"/>
    <lineage>
        <taxon>Bacteria</taxon>
        <taxon>Pseudomonadati</taxon>
        <taxon>Pseudomonadota</taxon>
        <taxon>Alphaproteobacteria</taxon>
        <taxon>Hyphomicrobiales</taxon>
        <taxon>Stappiaceae</taxon>
        <taxon>Roseibium</taxon>
    </lineage>
</organism>
<protein>
    <submittedName>
        <fullName evidence="4">Bacterial regulatory proteins, tetR family</fullName>
    </submittedName>
</protein>
<dbReference type="GO" id="GO:0003677">
    <property type="term" value="F:DNA binding"/>
    <property type="evidence" value="ECO:0007669"/>
    <property type="project" value="UniProtKB-UniRule"/>
</dbReference>
<dbReference type="SUPFAM" id="SSF46689">
    <property type="entry name" value="Homeodomain-like"/>
    <property type="match status" value="1"/>
</dbReference>
<reference evidence="5" key="1">
    <citation type="submission" date="2015-07" db="EMBL/GenBank/DDBJ databases">
        <authorList>
            <person name="Rodrigo-Torres Lidia"/>
            <person name="Arahal R.David."/>
        </authorList>
    </citation>
    <scope>NUCLEOTIDE SEQUENCE [LARGE SCALE GENOMIC DNA]</scope>
    <source>
        <strain evidence="5">CECT 5096</strain>
    </source>
</reference>
<evidence type="ECO:0000259" key="3">
    <source>
        <dbReference type="PROSITE" id="PS50977"/>
    </source>
</evidence>
<dbReference type="AlphaFoldDB" id="A0A0M6ZTK3"/>
<evidence type="ECO:0000256" key="2">
    <source>
        <dbReference type="PROSITE-ProRule" id="PRU00335"/>
    </source>
</evidence>
<evidence type="ECO:0000256" key="1">
    <source>
        <dbReference type="ARBA" id="ARBA00023125"/>
    </source>
</evidence>
<dbReference type="STRING" id="311410.LA5095_02114"/>
<proteinExistence type="predicted"/>